<feature type="region of interest" description="Disordered" evidence="1">
    <location>
        <begin position="313"/>
        <end position="439"/>
    </location>
</feature>
<evidence type="ECO:0000313" key="4">
    <source>
        <dbReference type="Proteomes" id="UP001286456"/>
    </source>
</evidence>
<reference evidence="3" key="2">
    <citation type="submission" date="2023-06" db="EMBL/GenBank/DDBJ databases">
        <authorList>
            <consortium name="Lawrence Berkeley National Laboratory"/>
            <person name="Haridas S."/>
            <person name="Hensen N."/>
            <person name="Bonometti L."/>
            <person name="Westerberg I."/>
            <person name="Brannstrom I.O."/>
            <person name="Guillou S."/>
            <person name="Cros-Aarteil S."/>
            <person name="Calhoun S."/>
            <person name="Kuo A."/>
            <person name="Mondo S."/>
            <person name="Pangilinan J."/>
            <person name="Riley R."/>
            <person name="Labutti K."/>
            <person name="Andreopoulos B."/>
            <person name="Lipzen A."/>
            <person name="Chen C."/>
            <person name="Yanf M."/>
            <person name="Daum C."/>
            <person name="Ng V."/>
            <person name="Clum A."/>
            <person name="Steindorff A."/>
            <person name="Ohm R."/>
            <person name="Martin F."/>
            <person name="Silar P."/>
            <person name="Natvig D."/>
            <person name="Lalanne C."/>
            <person name="Gautier V."/>
            <person name="Ament-Velasquez S.L."/>
            <person name="Kruys A."/>
            <person name="Hutchinson M.I."/>
            <person name="Powell A.J."/>
            <person name="Barry K."/>
            <person name="Miller A.N."/>
            <person name="Grigoriev I.V."/>
            <person name="Debuchy R."/>
            <person name="Gladieux P."/>
            <person name="Thoren M.H."/>
            <person name="Johannesson H."/>
        </authorList>
    </citation>
    <scope>NUCLEOTIDE SEQUENCE</scope>
    <source>
        <strain evidence="3">SMH4131-1</strain>
    </source>
</reference>
<dbReference type="Proteomes" id="UP001286456">
    <property type="component" value="Unassembled WGS sequence"/>
</dbReference>
<feature type="region of interest" description="Disordered" evidence="1">
    <location>
        <begin position="457"/>
        <end position="492"/>
    </location>
</feature>
<keyword evidence="2" id="KW-1133">Transmembrane helix</keyword>
<feature type="compositionally biased region" description="Polar residues" evidence="1">
    <location>
        <begin position="413"/>
        <end position="423"/>
    </location>
</feature>
<sequence>MPVPFFRIPVPVFQPPLVPSMLETTTKSRLRYREEPPPEPASQKPKATTIIIASLIAGIVLLVTFIIFIRSLRSRHPNPKYIPTPFLKRLWTDWKVPSYQASHDYEQAGVDEDNTRRPSGMQEGNLGGVVVPTQVHSAAGTEGVDRNTSVRSVMTLPVYRPKATETEQVLGREGERDGIDVVVEMPTAEDDEALREEEMAALYQIRVARRRQIAEREERRRLRREARETNNIVALQELRQQVRTQPTRNAEEIESLRQEHERLREARQRAVSSVSYAELGVARADGTRLRANSTESERIGLLSDAASIGQRTGAESLLHRRERSGSSVLSIDTARSVERQLESPGPATEGSVFSLTSMGRSRADSGANTPRLSTRAGSSPEIIDAEDGDLGDTGMPPPGYDEVSLDEAPARSDNGSAISGRNSPYNEPPPDYPGPAQTRNARLSVHMGDLAVQALPDEGRQRRLSRGAAAAPQLPSLEHLPQIVIDPSSARP</sequence>
<evidence type="ECO:0000256" key="1">
    <source>
        <dbReference type="SAM" id="MobiDB-lite"/>
    </source>
</evidence>
<feature type="transmembrane region" description="Helical" evidence="2">
    <location>
        <begin position="47"/>
        <end position="69"/>
    </location>
</feature>
<proteinExistence type="predicted"/>
<keyword evidence="4" id="KW-1185">Reference proteome</keyword>
<organism evidence="3 4">
    <name type="scientific">Cercophora scortea</name>
    <dbReference type="NCBI Taxonomy" id="314031"/>
    <lineage>
        <taxon>Eukaryota</taxon>
        <taxon>Fungi</taxon>
        <taxon>Dikarya</taxon>
        <taxon>Ascomycota</taxon>
        <taxon>Pezizomycotina</taxon>
        <taxon>Sordariomycetes</taxon>
        <taxon>Sordariomycetidae</taxon>
        <taxon>Sordariales</taxon>
        <taxon>Lasiosphaeriaceae</taxon>
        <taxon>Cercophora</taxon>
    </lineage>
</organism>
<name>A0AAE0MKZ3_9PEZI</name>
<dbReference type="AlphaFoldDB" id="A0AAE0MKZ3"/>
<evidence type="ECO:0000313" key="3">
    <source>
        <dbReference type="EMBL" id="KAK3335960.1"/>
    </source>
</evidence>
<keyword evidence="2" id="KW-0472">Membrane</keyword>
<feature type="compositionally biased region" description="Polar residues" evidence="1">
    <location>
        <begin position="366"/>
        <end position="377"/>
    </location>
</feature>
<gene>
    <name evidence="3" type="ORF">B0T19DRAFT_24438</name>
</gene>
<dbReference type="EMBL" id="JAUEPO010000001">
    <property type="protein sequence ID" value="KAK3335960.1"/>
    <property type="molecule type" value="Genomic_DNA"/>
</dbReference>
<reference evidence="3" key="1">
    <citation type="journal article" date="2023" name="Mol. Phylogenet. Evol.">
        <title>Genome-scale phylogeny and comparative genomics of the fungal order Sordariales.</title>
        <authorList>
            <person name="Hensen N."/>
            <person name="Bonometti L."/>
            <person name="Westerberg I."/>
            <person name="Brannstrom I.O."/>
            <person name="Guillou S."/>
            <person name="Cros-Aarteil S."/>
            <person name="Calhoun S."/>
            <person name="Haridas S."/>
            <person name="Kuo A."/>
            <person name="Mondo S."/>
            <person name="Pangilinan J."/>
            <person name="Riley R."/>
            <person name="LaButti K."/>
            <person name="Andreopoulos B."/>
            <person name="Lipzen A."/>
            <person name="Chen C."/>
            <person name="Yan M."/>
            <person name="Daum C."/>
            <person name="Ng V."/>
            <person name="Clum A."/>
            <person name="Steindorff A."/>
            <person name="Ohm R.A."/>
            <person name="Martin F."/>
            <person name="Silar P."/>
            <person name="Natvig D.O."/>
            <person name="Lalanne C."/>
            <person name="Gautier V."/>
            <person name="Ament-Velasquez S.L."/>
            <person name="Kruys A."/>
            <person name="Hutchinson M.I."/>
            <person name="Powell A.J."/>
            <person name="Barry K."/>
            <person name="Miller A.N."/>
            <person name="Grigoriev I.V."/>
            <person name="Debuchy R."/>
            <person name="Gladieux P."/>
            <person name="Hiltunen Thoren M."/>
            <person name="Johannesson H."/>
        </authorList>
    </citation>
    <scope>NUCLEOTIDE SEQUENCE</scope>
    <source>
        <strain evidence="3">SMH4131-1</strain>
    </source>
</reference>
<comment type="caution">
    <text evidence="3">The sequence shown here is derived from an EMBL/GenBank/DDBJ whole genome shotgun (WGS) entry which is preliminary data.</text>
</comment>
<protein>
    <submittedName>
        <fullName evidence="3">Uncharacterized protein</fullName>
    </submittedName>
</protein>
<accession>A0AAE0MKZ3</accession>
<keyword evidence="2" id="KW-0812">Transmembrane</keyword>
<evidence type="ECO:0000256" key="2">
    <source>
        <dbReference type="SAM" id="Phobius"/>
    </source>
</evidence>